<reference evidence="3" key="1">
    <citation type="submission" date="2025-08" db="UniProtKB">
        <authorList>
            <consortium name="RefSeq"/>
        </authorList>
    </citation>
    <scope>IDENTIFICATION</scope>
</reference>
<dbReference type="AlphaFoldDB" id="A0A3Q0JC08"/>
<feature type="region of interest" description="Disordered" evidence="1">
    <location>
        <begin position="354"/>
        <end position="403"/>
    </location>
</feature>
<feature type="compositionally biased region" description="Basic and acidic residues" evidence="1">
    <location>
        <begin position="380"/>
        <end position="391"/>
    </location>
</feature>
<gene>
    <name evidence="3" type="primary">LOC103515889</name>
</gene>
<accession>A0A3Q0JC08</accession>
<dbReference type="KEGG" id="dci:103515889"/>
<evidence type="ECO:0000256" key="1">
    <source>
        <dbReference type="SAM" id="MobiDB-lite"/>
    </source>
</evidence>
<sequence>MFCERTDSRLGIGFRLGPNADFQYQIELGPQTRTQPIGADAPAPEASKKRHVHNQLGNLPGADRPHWIYTWNNINPSPEKEKDLALDLDTPDTMPTQQHGLLGGDKHHTIANPYNPRPVLISGTDSRLGIGFRLGPNADFQYQIELGPQTRTQPIGADAPAPEASKKRHVHNQLGNLPGADRPHWIYTWNNINPSPEKEKDLALDLDTPDTMPTQQHGTYQPNQVASHLSKLYQQSTLYKQRTSTPEPLGVSRKTQAANTPRDGTRVPQPDQIAVHPPKQPQPSPEKSSNTPASTSLNKINISPPKSVDDIQKIKSVDNKKIPPSIDIEPQVHSNTSHVNTASVPVIPLEKPKQVNSAKLEPSPSDQADGETDQEVGETQQHEVSESETETRQSQIHTLTHSQFIQRVRPNNMKSARVKQRPVRVRYTH</sequence>
<dbReference type="GeneID" id="103515889"/>
<proteinExistence type="predicted"/>
<evidence type="ECO:0000313" key="3">
    <source>
        <dbReference type="RefSeq" id="XP_026684255.1"/>
    </source>
</evidence>
<feature type="region of interest" description="Disordered" evidence="1">
    <location>
        <begin position="239"/>
        <end position="338"/>
    </location>
</feature>
<feature type="compositionally biased region" description="Polar residues" evidence="1">
    <location>
        <begin position="392"/>
        <end position="403"/>
    </location>
</feature>
<evidence type="ECO:0000313" key="2">
    <source>
        <dbReference type="Proteomes" id="UP000079169"/>
    </source>
</evidence>
<dbReference type="STRING" id="121845.A0A3Q0JC08"/>
<feature type="compositionally biased region" description="Basic and acidic residues" evidence="1">
    <location>
        <begin position="307"/>
        <end position="321"/>
    </location>
</feature>
<protein>
    <submittedName>
        <fullName evidence="3">Uncharacterized protein LOC103515889</fullName>
    </submittedName>
</protein>
<dbReference type="RefSeq" id="XP_026684255.1">
    <property type="nucleotide sequence ID" value="XM_026828454.1"/>
</dbReference>
<name>A0A3Q0JC08_DIACI</name>
<feature type="compositionally biased region" description="Polar residues" evidence="1">
    <location>
        <begin position="290"/>
        <end position="301"/>
    </location>
</feature>
<keyword evidence="2" id="KW-1185">Reference proteome</keyword>
<organism evidence="2 3">
    <name type="scientific">Diaphorina citri</name>
    <name type="common">Asian citrus psyllid</name>
    <dbReference type="NCBI Taxonomy" id="121845"/>
    <lineage>
        <taxon>Eukaryota</taxon>
        <taxon>Metazoa</taxon>
        <taxon>Ecdysozoa</taxon>
        <taxon>Arthropoda</taxon>
        <taxon>Hexapoda</taxon>
        <taxon>Insecta</taxon>
        <taxon>Pterygota</taxon>
        <taxon>Neoptera</taxon>
        <taxon>Paraneoptera</taxon>
        <taxon>Hemiptera</taxon>
        <taxon>Sternorrhyncha</taxon>
        <taxon>Psylloidea</taxon>
        <taxon>Psyllidae</taxon>
        <taxon>Diaphorininae</taxon>
        <taxon>Diaphorina</taxon>
    </lineage>
</organism>
<dbReference type="PaxDb" id="121845-A0A3Q0JC08"/>
<dbReference type="Proteomes" id="UP000079169">
    <property type="component" value="Unplaced"/>
</dbReference>